<feature type="domain" description="HTH cro/C1-type" evidence="2">
    <location>
        <begin position="9"/>
        <end position="62"/>
    </location>
</feature>
<proteinExistence type="predicted"/>
<dbReference type="PROSITE" id="PS50943">
    <property type="entry name" value="HTH_CROC1"/>
    <property type="match status" value="1"/>
</dbReference>
<dbReference type="CDD" id="cd00093">
    <property type="entry name" value="HTH_XRE"/>
    <property type="match status" value="1"/>
</dbReference>
<dbReference type="InterPro" id="IPR001387">
    <property type="entry name" value="Cro/C1-type_HTH"/>
</dbReference>
<accession>A0A495QYX0</accession>
<dbReference type="Pfam" id="PF13560">
    <property type="entry name" value="HTH_31"/>
    <property type="match status" value="1"/>
</dbReference>
<feature type="region of interest" description="Disordered" evidence="1">
    <location>
        <begin position="67"/>
        <end position="92"/>
    </location>
</feature>
<dbReference type="GO" id="GO:0003677">
    <property type="term" value="F:DNA binding"/>
    <property type="evidence" value="ECO:0007669"/>
    <property type="project" value="InterPro"/>
</dbReference>
<dbReference type="Proteomes" id="UP000274601">
    <property type="component" value="Unassembled WGS sequence"/>
</dbReference>
<evidence type="ECO:0000259" key="2">
    <source>
        <dbReference type="PROSITE" id="PS50943"/>
    </source>
</evidence>
<evidence type="ECO:0000313" key="3">
    <source>
        <dbReference type="EMBL" id="RKS79425.1"/>
    </source>
</evidence>
<dbReference type="InterPro" id="IPR010982">
    <property type="entry name" value="Lambda_DNA-bd_dom_sf"/>
</dbReference>
<dbReference type="AlphaFoldDB" id="A0A495QYX0"/>
<sequence>MDSMFGQKLAELMAERGVSQRGLAKQVHYDAGYMCRIVNGLQRPSAELAQVLDDALDAGGELVALLPGRGKGRTAPPAGMDSRRSTPHQEDEVRRRAALQVIAALGAGVTIPPGVLETALSGIEDALGDPLDVAEWERLVADYDHRIHASPAGALIGDLTADVVALGELFKRRVPPLQQAGLLRAYAALSGILAIDFGDANHQRSARTIWNTAIKAADASGDQRMRTWTRGRAAEDAFFAGGAPAVVTTLADEAERIAAGESSPGLAKAQTARTCLAIQRGEQARAHARLADLNRTCEQISGSNVTQSVFEERETQRLWSETYAYVHLGDRRAEASLSQARALYPANAVAARSNLDLMESVSLVKSREVRDGLQLALNTLQTQRRGNSGARLLAGSVVNLLPTPARALPEAREIRTLTKTT</sequence>
<gene>
    <name evidence="3" type="ORF">BZB76_0890</name>
</gene>
<reference evidence="3 4" key="1">
    <citation type="submission" date="2018-10" db="EMBL/GenBank/DDBJ databases">
        <title>Genomic Encyclopedia of Archaeal and Bacterial Type Strains, Phase II (KMG-II): from individual species to whole genera.</title>
        <authorList>
            <person name="Goeker M."/>
        </authorList>
    </citation>
    <scope>NUCLEOTIDE SEQUENCE [LARGE SCALE GENOMIC DNA]</scope>
    <source>
        <strain evidence="3 4">DSM 43383</strain>
    </source>
</reference>
<dbReference type="RefSeq" id="WP_121432946.1">
    <property type="nucleotide sequence ID" value="NZ_RBWU01000001.1"/>
</dbReference>
<dbReference type="Gene3D" id="1.10.260.40">
    <property type="entry name" value="lambda repressor-like DNA-binding domains"/>
    <property type="match status" value="1"/>
</dbReference>
<dbReference type="OrthoDB" id="3449038at2"/>
<protein>
    <submittedName>
        <fullName evidence="3">Helix-turn-helix protein</fullName>
    </submittedName>
</protein>
<comment type="caution">
    <text evidence="3">The sequence shown here is derived from an EMBL/GenBank/DDBJ whole genome shotgun (WGS) entry which is preliminary data.</text>
</comment>
<evidence type="ECO:0000313" key="4">
    <source>
        <dbReference type="Proteomes" id="UP000274601"/>
    </source>
</evidence>
<evidence type="ECO:0000256" key="1">
    <source>
        <dbReference type="SAM" id="MobiDB-lite"/>
    </source>
</evidence>
<keyword evidence="4" id="KW-1185">Reference proteome</keyword>
<dbReference type="SMART" id="SM00530">
    <property type="entry name" value="HTH_XRE"/>
    <property type="match status" value="1"/>
</dbReference>
<feature type="compositionally biased region" description="Basic and acidic residues" evidence="1">
    <location>
        <begin position="81"/>
        <end position="92"/>
    </location>
</feature>
<name>A0A495QYX0_9ACTN</name>
<dbReference type="SUPFAM" id="SSF47413">
    <property type="entry name" value="lambda repressor-like DNA-binding domains"/>
    <property type="match status" value="1"/>
</dbReference>
<dbReference type="EMBL" id="RBWU01000001">
    <property type="protein sequence ID" value="RKS79425.1"/>
    <property type="molecule type" value="Genomic_DNA"/>
</dbReference>
<organism evidence="3 4">
    <name type="scientific">Actinomadura pelletieri DSM 43383</name>
    <dbReference type="NCBI Taxonomy" id="1120940"/>
    <lineage>
        <taxon>Bacteria</taxon>
        <taxon>Bacillati</taxon>
        <taxon>Actinomycetota</taxon>
        <taxon>Actinomycetes</taxon>
        <taxon>Streptosporangiales</taxon>
        <taxon>Thermomonosporaceae</taxon>
        <taxon>Actinomadura</taxon>
    </lineage>
</organism>